<proteinExistence type="predicted"/>
<organism evidence="1 2">
    <name type="scientific">Bradyrhizobium centrolobii</name>
    <dbReference type="NCBI Taxonomy" id="1505087"/>
    <lineage>
        <taxon>Bacteria</taxon>
        <taxon>Pseudomonadati</taxon>
        <taxon>Pseudomonadota</taxon>
        <taxon>Alphaproteobacteria</taxon>
        <taxon>Hyphomicrobiales</taxon>
        <taxon>Nitrobacteraceae</taxon>
        <taxon>Bradyrhizobium</taxon>
    </lineage>
</organism>
<reference evidence="1 2" key="1">
    <citation type="submission" date="2016-03" db="EMBL/GenBank/DDBJ databases">
        <title>Draft Genome Sequence of the Strain BR 10245 (Bradyrhizobium sp.) isolated from nodules of Centrolobium paraense.</title>
        <authorList>
            <person name="Simoes-Araujo J.L.Sr."/>
            <person name="Barauna A.C."/>
            <person name="Silva K."/>
            <person name="Zilli J.E."/>
        </authorList>
    </citation>
    <scope>NUCLEOTIDE SEQUENCE [LARGE SCALE GENOMIC DNA]</scope>
    <source>
        <strain evidence="1 2">BR 10245</strain>
    </source>
</reference>
<keyword evidence="2" id="KW-1185">Reference proteome</keyword>
<protein>
    <submittedName>
        <fullName evidence="1">Uncharacterized protein</fullName>
    </submittedName>
</protein>
<dbReference type="EMBL" id="LUUB01000114">
    <property type="protein sequence ID" value="OAE99953.1"/>
    <property type="molecule type" value="Genomic_DNA"/>
</dbReference>
<accession>A0A176Y8A6</accession>
<evidence type="ECO:0000313" key="2">
    <source>
        <dbReference type="Proteomes" id="UP000076959"/>
    </source>
</evidence>
<gene>
    <name evidence="1" type="ORF">AYJ54_32250</name>
</gene>
<sequence>MIDGKGLHEAKEATVHVDVVNDDRAAWPQNWPRMIEFKANVTLAVQTVMNEKVNLSKLRQQAGQASPA</sequence>
<dbReference type="AlphaFoldDB" id="A0A176Y8A6"/>
<evidence type="ECO:0000313" key="1">
    <source>
        <dbReference type="EMBL" id="OAE99953.1"/>
    </source>
</evidence>
<comment type="caution">
    <text evidence="1">The sequence shown here is derived from an EMBL/GenBank/DDBJ whole genome shotgun (WGS) entry which is preliminary data.</text>
</comment>
<name>A0A176Y8A6_9BRAD</name>
<dbReference type="Proteomes" id="UP000076959">
    <property type="component" value="Unassembled WGS sequence"/>
</dbReference>